<evidence type="ECO:0000313" key="2">
    <source>
        <dbReference type="Proteomes" id="UP000321291"/>
    </source>
</evidence>
<proteinExistence type="predicted"/>
<dbReference type="Gene3D" id="3.10.620.30">
    <property type="match status" value="1"/>
</dbReference>
<dbReference type="Proteomes" id="UP000321291">
    <property type="component" value="Chromosome"/>
</dbReference>
<evidence type="ECO:0008006" key="3">
    <source>
        <dbReference type="Google" id="ProtNLM"/>
    </source>
</evidence>
<dbReference type="KEGG" id="agi:FSB73_21385"/>
<gene>
    <name evidence="1" type="ORF">FSB73_21385</name>
</gene>
<protein>
    <recommendedName>
        <fullName evidence="3">Transglutaminase domain-containing protein</fullName>
    </recommendedName>
</protein>
<evidence type="ECO:0000313" key="1">
    <source>
        <dbReference type="EMBL" id="QEC73834.1"/>
    </source>
</evidence>
<keyword evidence="2" id="KW-1185">Reference proteome</keyword>
<dbReference type="OrthoDB" id="1011336at2"/>
<accession>A0A5B8VQB6</accession>
<dbReference type="RefSeq" id="WP_146786998.1">
    <property type="nucleotide sequence ID" value="NZ_CP042434.1"/>
</dbReference>
<sequence>MPASFGGAGQRVRLVDTLLATSMGNCLDMSLLYASCLEAMGLYPILVLIKGHAFVGAWLVEDTFPDAVNDDPSLLTKEWPVGLTKFCLLKPLL</sequence>
<organism evidence="1 2">
    <name type="scientific">Arachidicoccus ginsenosidivorans</name>
    <dbReference type="NCBI Taxonomy" id="496057"/>
    <lineage>
        <taxon>Bacteria</taxon>
        <taxon>Pseudomonadati</taxon>
        <taxon>Bacteroidota</taxon>
        <taxon>Chitinophagia</taxon>
        <taxon>Chitinophagales</taxon>
        <taxon>Chitinophagaceae</taxon>
        <taxon>Arachidicoccus</taxon>
    </lineage>
</organism>
<dbReference type="AlphaFoldDB" id="A0A5B8VQB6"/>
<reference evidence="1 2" key="1">
    <citation type="journal article" date="2017" name="Int. J. Syst. Evol. Microbiol.">
        <title>Arachidicoccus ginsenosidivorans sp. nov., with ginsenoside-converting activity isolated from ginseng cultivating soil.</title>
        <authorList>
            <person name="Siddiqi M.Z."/>
            <person name="Aslam Z."/>
            <person name="Im W.T."/>
        </authorList>
    </citation>
    <scope>NUCLEOTIDE SEQUENCE [LARGE SCALE GENOMIC DNA]</scope>
    <source>
        <strain evidence="1 2">Gsoil 809</strain>
    </source>
</reference>
<name>A0A5B8VQB6_9BACT</name>
<dbReference type="EMBL" id="CP042434">
    <property type="protein sequence ID" value="QEC73834.1"/>
    <property type="molecule type" value="Genomic_DNA"/>
</dbReference>